<dbReference type="GO" id="GO:0006370">
    <property type="term" value="P:7-methylguanosine mRNA capping"/>
    <property type="evidence" value="ECO:0007669"/>
    <property type="project" value="UniProtKB-UniRule"/>
</dbReference>
<evidence type="ECO:0000313" key="5">
    <source>
        <dbReference type="Proteomes" id="UP001233999"/>
    </source>
</evidence>
<proteinExistence type="predicted"/>
<dbReference type="InterPro" id="IPR000467">
    <property type="entry name" value="G_patch_dom"/>
</dbReference>
<dbReference type="PANTHER" id="PTHR16121">
    <property type="entry name" value="CAP-SPECIFIC MRNA (NUCLEOSIDE-2'-O-)-METHYLTRANSFERASE 1-RELATED"/>
    <property type="match status" value="1"/>
</dbReference>
<keyword evidence="1" id="KW-0808">Transferase</keyword>
<dbReference type="InterPro" id="IPR029063">
    <property type="entry name" value="SAM-dependent_MTases_sf"/>
</dbReference>
<dbReference type="PROSITE" id="PS50174">
    <property type="entry name" value="G_PATCH"/>
    <property type="match status" value="1"/>
</dbReference>
<keyword evidence="5" id="KW-1185">Reference proteome</keyword>
<gene>
    <name evidence="4" type="ORF">L9F63_003363</name>
</gene>
<feature type="domain" description="G-patch" evidence="2">
    <location>
        <begin position="1"/>
        <end position="38"/>
    </location>
</feature>
<evidence type="ECO:0000259" key="2">
    <source>
        <dbReference type="PROSITE" id="PS50174"/>
    </source>
</evidence>
<keyword evidence="1" id="KW-0489">Methyltransferase</keyword>
<keyword evidence="1" id="KW-0507">mRNA processing</keyword>
<dbReference type="Proteomes" id="UP001233999">
    <property type="component" value="Unassembled WGS sequence"/>
</dbReference>
<sequence length="747" mass="86355">ERMGYKVGHGLGKHDQGIVNPVELSLQRGRRGLGLHLKGLEAATLEWNSDLEVISEKEEVAWLEDSDHEKLTHDILSNWLLEGPKKMTLDDETNFCDPSLLRNVLSSKSVFDQLEPEEMRKARTRSNPFETIRGGMFLNRAAMKMANMDKVFDFMFTKPKDEHDEDMLRPDDLLYFADVCAGPGGFSEYVLWRKQWKAKGFGFTLKGEHDFRLGDFFAGPCETFEPHYGVNGADGDGDVFNPDNIQEFTEHVLEQTHKFGVHFMMADGVNGQENLQEILSKQLYLCQFLVSLFIVRVGGNFVCKVFDLFTPFSVGLVYLLYKSYRKISIHKPNTSRPANSERYIICKWKREDCDEIAGYLYDVNERLWKLGSTSQTDIVQIVPLDVLMSDSNFFDYIVHSNNSLGERQVINLVKIAAFCRDTNLVEPQQAEMKRKCLSYWEVPDKVRTAPPRMSPDAKCDDILRKTKAGSSGFFQSKENDLRPEILDGIFKSIYDWHCMVIGSSRDNKKNCSFYLGLGRKNVYKLSGTRWHKVEEKLELSPDTLLYGEMVQELSGEGKSQRKITTLHIMDALCLGGTDISSHHLTVRHKLCSRFAEALTKKSCKDLMPIRVKELHDMEVVEKVFYRLDQRVIKGSGGQQRLVCNLEDDDTKFFIPGGLMFFKATQEPWMRHESRKTRHKYYYNPIHKDSKYDEDRPKQACSNFVNTFKNRQVWWWEEGVKVLDVHIPEEGKLQRDQLLSFVNRKCIR</sequence>
<organism evidence="4 5">
    <name type="scientific">Diploptera punctata</name>
    <name type="common">Pacific beetle cockroach</name>
    <dbReference type="NCBI Taxonomy" id="6984"/>
    <lineage>
        <taxon>Eukaryota</taxon>
        <taxon>Metazoa</taxon>
        <taxon>Ecdysozoa</taxon>
        <taxon>Arthropoda</taxon>
        <taxon>Hexapoda</taxon>
        <taxon>Insecta</taxon>
        <taxon>Pterygota</taxon>
        <taxon>Neoptera</taxon>
        <taxon>Polyneoptera</taxon>
        <taxon>Dictyoptera</taxon>
        <taxon>Blattodea</taxon>
        <taxon>Blaberoidea</taxon>
        <taxon>Blaberidae</taxon>
        <taxon>Diplopterinae</taxon>
        <taxon>Diploptera</taxon>
    </lineage>
</organism>
<dbReference type="AlphaFoldDB" id="A0AAD7ZK57"/>
<evidence type="ECO:0000313" key="4">
    <source>
        <dbReference type="EMBL" id="KAJ9582234.1"/>
    </source>
</evidence>
<dbReference type="Gene3D" id="3.30.470.30">
    <property type="entry name" value="DNA ligase/mRNA capping enzyme"/>
    <property type="match status" value="1"/>
</dbReference>
<dbReference type="GO" id="GO:0004483">
    <property type="term" value="F:methyltransferase cap1 activity"/>
    <property type="evidence" value="ECO:0007669"/>
    <property type="project" value="UniProtKB-UniRule"/>
</dbReference>
<feature type="domain" description="RrmJ-type SAM-dependent 2'-O-MTase" evidence="3">
    <location>
        <begin position="136"/>
        <end position="350"/>
    </location>
</feature>
<dbReference type="InterPro" id="IPR050851">
    <property type="entry name" value="mRNA_Cap_2O-Ribose_MeTrfase"/>
</dbReference>
<keyword evidence="1" id="KW-0949">S-adenosyl-L-methionine</keyword>
<dbReference type="GO" id="GO:0016556">
    <property type="term" value="P:mRNA modification"/>
    <property type="evidence" value="ECO:0007669"/>
    <property type="project" value="UniProtKB-UniRule"/>
</dbReference>
<dbReference type="GO" id="GO:0005634">
    <property type="term" value="C:nucleus"/>
    <property type="evidence" value="ECO:0007669"/>
    <property type="project" value="UniProtKB-SubCell"/>
</dbReference>
<comment type="function">
    <text evidence="1">S-adenosyl-L-methionine-dependent methyltransferase that mediates RNA cap1 2'-O-ribose methylation to the 5'-cap structure of RNAs. Methylates the ribose of the first nucleotide of a m(7)GpppG-capped mRNA to produce m(7)GpppNmp (cap1).</text>
</comment>
<dbReference type="PROSITE" id="PS51613">
    <property type="entry name" value="SAM_MT_RRMJ"/>
    <property type="match status" value="1"/>
</dbReference>
<dbReference type="PANTHER" id="PTHR16121:SF0">
    <property type="entry name" value="CAP-SPECIFIC MRNA (NUCLEOSIDE-2'-O-)-METHYLTRANSFERASE 1"/>
    <property type="match status" value="1"/>
</dbReference>
<feature type="non-terminal residue" evidence="4">
    <location>
        <position position="1"/>
    </location>
</feature>
<dbReference type="InterPro" id="IPR002877">
    <property type="entry name" value="RNA_MeTrfase_FtsJ_dom"/>
</dbReference>
<dbReference type="GO" id="GO:0005737">
    <property type="term" value="C:cytoplasm"/>
    <property type="evidence" value="ECO:0007669"/>
    <property type="project" value="TreeGrafter"/>
</dbReference>
<reference evidence="4" key="2">
    <citation type="submission" date="2023-05" db="EMBL/GenBank/DDBJ databases">
        <authorList>
            <person name="Fouks B."/>
        </authorList>
    </citation>
    <scope>NUCLEOTIDE SEQUENCE</scope>
    <source>
        <strain evidence="4">Stay&amp;Tobe</strain>
        <tissue evidence="4">Testes</tissue>
    </source>
</reference>
<dbReference type="EMBL" id="JASPKZ010007815">
    <property type="protein sequence ID" value="KAJ9582234.1"/>
    <property type="molecule type" value="Genomic_DNA"/>
</dbReference>
<name>A0AAD7ZK57_DIPPU</name>
<dbReference type="InterPro" id="IPR025816">
    <property type="entry name" value="RrmJ-type_MeTrfase"/>
</dbReference>
<dbReference type="Pfam" id="PF01585">
    <property type="entry name" value="G-patch"/>
    <property type="match status" value="1"/>
</dbReference>
<keyword evidence="1" id="KW-0539">Nucleus</keyword>
<comment type="catalytic activity">
    <reaction evidence="1">
        <text>a 5'-end (N(7)-methyl 5'-triphosphoguanosine)-ribonucleoside in mRNA + S-adenosyl-L-methionine = a 5'-end (N(7)-methyl 5'-triphosphoguanosine)-(2'-O-methyl-ribonucleoside) in mRNA + S-adenosyl-L-homocysteine + H(+)</text>
        <dbReference type="Rhea" id="RHEA:67020"/>
        <dbReference type="Rhea" id="RHEA-COMP:17167"/>
        <dbReference type="Rhea" id="RHEA-COMP:17168"/>
        <dbReference type="ChEBI" id="CHEBI:15378"/>
        <dbReference type="ChEBI" id="CHEBI:57856"/>
        <dbReference type="ChEBI" id="CHEBI:59789"/>
        <dbReference type="ChEBI" id="CHEBI:156461"/>
        <dbReference type="ChEBI" id="CHEBI:167609"/>
        <dbReference type="EC" id="2.1.1.57"/>
    </reaction>
</comment>
<dbReference type="EC" id="2.1.1.57" evidence="1"/>
<keyword evidence="1" id="KW-0506">mRNA capping</keyword>
<reference evidence="4" key="1">
    <citation type="journal article" date="2023" name="IScience">
        <title>Live-bearing cockroach genome reveals convergent evolutionary mechanisms linked to viviparity in insects and beyond.</title>
        <authorList>
            <person name="Fouks B."/>
            <person name="Harrison M.C."/>
            <person name="Mikhailova A.A."/>
            <person name="Marchal E."/>
            <person name="English S."/>
            <person name="Carruthers M."/>
            <person name="Jennings E.C."/>
            <person name="Chiamaka E.L."/>
            <person name="Frigard R.A."/>
            <person name="Pippel M."/>
            <person name="Attardo G.M."/>
            <person name="Benoit J.B."/>
            <person name="Bornberg-Bauer E."/>
            <person name="Tobe S.S."/>
        </authorList>
    </citation>
    <scope>NUCLEOTIDE SEQUENCE</scope>
    <source>
        <strain evidence="4">Stay&amp;Tobe</strain>
    </source>
</reference>
<evidence type="ECO:0000256" key="1">
    <source>
        <dbReference type="RuleBase" id="RU368012"/>
    </source>
</evidence>
<evidence type="ECO:0000259" key="3">
    <source>
        <dbReference type="PROSITE" id="PS51613"/>
    </source>
</evidence>
<dbReference type="SMART" id="SM00443">
    <property type="entry name" value="G_patch"/>
    <property type="match status" value="1"/>
</dbReference>
<comment type="subcellular location">
    <subcellularLocation>
        <location evidence="1">Nucleus</location>
    </subcellularLocation>
</comment>
<protein>
    <recommendedName>
        <fullName evidence="1">Cap-specific mRNA (nucleoside-2'-O-)-methyltransferase 1</fullName>
        <ecNumber evidence="1">2.1.1.57</ecNumber>
    </recommendedName>
    <alternativeName>
        <fullName evidence="1">Cap1 2'O-ribose methyltransferase 1</fullName>
    </alternativeName>
</protein>
<accession>A0AAD7ZK57</accession>
<dbReference type="Pfam" id="PF01728">
    <property type="entry name" value="FtsJ"/>
    <property type="match status" value="1"/>
</dbReference>
<dbReference type="Gene3D" id="3.40.50.12760">
    <property type="match status" value="1"/>
</dbReference>
<dbReference type="GO" id="GO:0003676">
    <property type="term" value="F:nucleic acid binding"/>
    <property type="evidence" value="ECO:0007669"/>
    <property type="project" value="UniProtKB-UniRule"/>
</dbReference>
<comment type="caution">
    <text evidence="4">The sequence shown here is derived from an EMBL/GenBank/DDBJ whole genome shotgun (WGS) entry which is preliminary data.</text>
</comment>
<dbReference type="GO" id="GO:0032259">
    <property type="term" value="P:methylation"/>
    <property type="evidence" value="ECO:0007669"/>
    <property type="project" value="UniProtKB-KW"/>
</dbReference>
<dbReference type="FunFam" id="3.40.50.12760:FF:000004">
    <property type="entry name" value="FtsJ-like methyltransferase"/>
    <property type="match status" value="1"/>
</dbReference>
<dbReference type="SUPFAM" id="SSF53335">
    <property type="entry name" value="S-adenosyl-L-methionine-dependent methyltransferases"/>
    <property type="match status" value="1"/>
</dbReference>